<comment type="subcellular location">
    <subcellularLocation>
        <location evidence="1 8">Cell membrane</location>
        <topology evidence="1 8">Multi-pass membrane protein</topology>
    </subcellularLocation>
</comment>
<dbReference type="NCBIfam" id="TIGR01569">
    <property type="entry name" value="A_tha_TIGR01569"/>
    <property type="match status" value="1"/>
</dbReference>
<sequence length="182" mass="20263">MDLGSPKIEAVLRLCAILLLVLVACLVGLDSQTKSLVYLEKTVTYKDLKALQALVYVNSVAACYNLIQLISRGSFLARYKGSFKSSYRYVDWGCYLLDQTAVYITFAATSAALEHSVLVVTGAEAMQWMKWCNKFTRFCDQIGGALICSYIACAFMGFISSISALNLFRLYSPKHFLLLKTN</sequence>
<evidence type="ECO:0000313" key="10">
    <source>
        <dbReference type="EMBL" id="KAJ9141415.1"/>
    </source>
</evidence>
<feature type="domain" description="Casparian strip membrane protein" evidence="9">
    <location>
        <begin position="7"/>
        <end position="155"/>
    </location>
</feature>
<dbReference type="PANTHER" id="PTHR33573:SF30">
    <property type="entry name" value="CASP-LIKE PROTEIN 2C1-RELATED"/>
    <property type="match status" value="1"/>
</dbReference>
<dbReference type="EMBL" id="JARPOI010000017">
    <property type="protein sequence ID" value="KAJ9141415.1"/>
    <property type="molecule type" value="Genomic_DNA"/>
</dbReference>
<accession>A0ABQ9KN81</accession>
<proteinExistence type="inferred from homology"/>
<gene>
    <name evidence="10" type="ORF">P3X46_031954</name>
</gene>
<evidence type="ECO:0000256" key="3">
    <source>
        <dbReference type="ARBA" id="ARBA00011489"/>
    </source>
</evidence>
<evidence type="ECO:0000256" key="7">
    <source>
        <dbReference type="ARBA" id="ARBA00023136"/>
    </source>
</evidence>
<evidence type="ECO:0000313" key="11">
    <source>
        <dbReference type="Proteomes" id="UP001174677"/>
    </source>
</evidence>
<keyword evidence="4 8" id="KW-1003">Cell membrane</keyword>
<feature type="transmembrane region" description="Helical" evidence="8">
    <location>
        <begin position="144"/>
        <end position="168"/>
    </location>
</feature>
<organism evidence="10 11">
    <name type="scientific">Hevea brasiliensis</name>
    <name type="common">Para rubber tree</name>
    <name type="synonym">Siphonia brasiliensis</name>
    <dbReference type="NCBI Taxonomy" id="3981"/>
    <lineage>
        <taxon>Eukaryota</taxon>
        <taxon>Viridiplantae</taxon>
        <taxon>Streptophyta</taxon>
        <taxon>Embryophyta</taxon>
        <taxon>Tracheophyta</taxon>
        <taxon>Spermatophyta</taxon>
        <taxon>Magnoliopsida</taxon>
        <taxon>eudicotyledons</taxon>
        <taxon>Gunneridae</taxon>
        <taxon>Pentapetalae</taxon>
        <taxon>rosids</taxon>
        <taxon>fabids</taxon>
        <taxon>Malpighiales</taxon>
        <taxon>Euphorbiaceae</taxon>
        <taxon>Crotonoideae</taxon>
        <taxon>Micrandreae</taxon>
        <taxon>Hevea</taxon>
    </lineage>
</organism>
<evidence type="ECO:0000256" key="4">
    <source>
        <dbReference type="ARBA" id="ARBA00022475"/>
    </source>
</evidence>
<dbReference type="PANTHER" id="PTHR33573">
    <property type="entry name" value="CASP-LIKE PROTEIN 4A4"/>
    <property type="match status" value="1"/>
</dbReference>
<comment type="caution">
    <text evidence="8">Lacks conserved residue(s) required for the propagation of feature annotation.</text>
</comment>
<evidence type="ECO:0000256" key="6">
    <source>
        <dbReference type="ARBA" id="ARBA00022989"/>
    </source>
</evidence>
<evidence type="ECO:0000256" key="5">
    <source>
        <dbReference type="ARBA" id="ARBA00022692"/>
    </source>
</evidence>
<keyword evidence="7 8" id="KW-0472">Membrane</keyword>
<feature type="transmembrane region" description="Helical" evidence="8">
    <location>
        <begin position="12"/>
        <end position="29"/>
    </location>
</feature>
<name>A0ABQ9KN81_HEVBR</name>
<dbReference type="Proteomes" id="UP001174677">
    <property type="component" value="Chromosome 17"/>
</dbReference>
<protein>
    <recommendedName>
        <fullName evidence="8">CASP-like protein</fullName>
    </recommendedName>
</protein>
<dbReference type="InterPro" id="IPR006702">
    <property type="entry name" value="CASP_dom"/>
</dbReference>
<keyword evidence="6 8" id="KW-1133">Transmembrane helix</keyword>
<comment type="caution">
    <text evidence="10">The sequence shown here is derived from an EMBL/GenBank/DDBJ whole genome shotgun (WGS) entry which is preliminary data.</text>
</comment>
<evidence type="ECO:0000256" key="1">
    <source>
        <dbReference type="ARBA" id="ARBA00004651"/>
    </source>
</evidence>
<keyword evidence="5 8" id="KW-0812">Transmembrane</keyword>
<reference evidence="10" key="1">
    <citation type="journal article" date="2023" name="Plant Biotechnol. J.">
        <title>Chromosome-level wild Hevea brasiliensis genome provides new tools for genomic-assisted breeding and valuable loci to elevate rubber yield.</title>
        <authorList>
            <person name="Cheng H."/>
            <person name="Song X."/>
            <person name="Hu Y."/>
            <person name="Wu T."/>
            <person name="Yang Q."/>
            <person name="An Z."/>
            <person name="Feng S."/>
            <person name="Deng Z."/>
            <person name="Wu W."/>
            <person name="Zeng X."/>
            <person name="Tu M."/>
            <person name="Wang X."/>
            <person name="Huang H."/>
        </authorList>
    </citation>
    <scope>NUCLEOTIDE SEQUENCE</scope>
    <source>
        <strain evidence="10">MT/VB/25A 57/8</strain>
    </source>
</reference>
<evidence type="ECO:0000256" key="8">
    <source>
        <dbReference type="RuleBase" id="RU361233"/>
    </source>
</evidence>
<dbReference type="PROSITE" id="PS51257">
    <property type="entry name" value="PROKAR_LIPOPROTEIN"/>
    <property type="match status" value="1"/>
</dbReference>
<keyword evidence="11" id="KW-1185">Reference proteome</keyword>
<evidence type="ECO:0000259" key="9">
    <source>
        <dbReference type="Pfam" id="PF04535"/>
    </source>
</evidence>
<comment type="subunit">
    <text evidence="3 8">Homodimer and heterodimers.</text>
</comment>
<comment type="similarity">
    <text evidence="2 8">Belongs to the Casparian strip membrane proteins (CASP) family.</text>
</comment>
<dbReference type="Pfam" id="PF04535">
    <property type="entry name" value="CASP_dom"/>
    <property type="match status" value="1"/>
</dbReference>
<evidence type="ECO:0000256" key="2">
    <source>
        <dbReference type="ARBA" id="ARBA00007651"/>
    </source>
</evidence>
<feature type="transmembrane region" description="Helical" evidence="8">
    <location>
        <begin position="49"/>
        <end position="70"/>
    </location>
</feature>
<dbReference type="InterPro" id="IPR006459">
    <property type="entry name" value="CASP/CASPL"/>
</dbReference>